<accession>A0ACC2LMH5</accession>
<proteinExistence type="predicted"/>
<dbReference type="Proteomes" id="UP001234297">
    <property type="component" value="Chromosome 3"/>
</dbReference>
<sequence length="265" mass="29747">MDTPVSIVSVDTVLDIFVNDDELNISAEDIHSSIVDSRETFAGMISDPGFRRLRATPKSVLESWEREGSDTSSCEDPLVGYQQLQFFQSSYPTYSCGAGKCILLTEKDGKDAGRKYFACPVKKPHVESGDKIIMPQSALDCLEEKGSSGGTSNVYNMLYQVILYVKAIDEYASLRFKVVESNEATTEVDPRLEAIVERMLDKCISDGRYQQAMGSAIECRRLDKLEQAIMSSDNVHGMTFYCIYISRSYVNRREYLCEVKKSCNT</sequence>
<keyword evidence="2" id="KW-1185">Reference proteome</keyword>
<gene>
    <name evidence="1" type="ORF">MRB53_008772</name>
</gene>
<comment type="caution">
    <text evidence="1">The sequence shown here is derived from an EMBL/GenBank/DDBJ whole genome shotgun (WGS) entry which is preliminary data.</text>
</comment>
<reference evidence="1 2" key="1">
    <citation type="journal article" date="2022" name="Hortic Res">
        <title>A haplotype resolved chromosomal level avocado genome allows analysis of novel avocado genes.</title>
        <authorList>
            <person name="Nath O."/>
            <person name="Fletcher S.J."/>
            <person name="Hayward A."/>
            <person name="Shaw L.M."/>
            <person name="Masouleh A.K."/>
            <person name="Furtado A."/>
            <person name="Henry R.J."/>
            <person name="Mitter N."/>
        </authorList>
    </citation>
    <scope>NUCLEOTIDE SEQUENCE [LARGE SCALE GENOMIC DNA]</scope>
    <source>
        <strain evidence="2">cv. Hass</strain>
    </source>
</reference>
<evidence type="ECO:0000313" key="2">
    <source>
        <dbReference type="Proteomes" id="UP001234297"/>
    </source>
</evidence>
<protein>
    <submittedName>
        <fullName evidence="1">Uncharacterized protein</fullName>
    </submittedName>
</protein>
<name>A0ACC2LMH5_PERAE</name>
<evidence type="ECO:0000313" key="1">
    <source>
        <dbReference type="EMBL" id="KAJ8634505.1"/>
    </source>
</evidence>
<organism evidence="1 2">
    <name type="scientific">Persea americana</name>
    <name type="common">Avocado</name>
    <dbReference type="NCBI Taxonomy" id="3435"/>
    <lineage>
        <taxon>Eukaryota</taxon>
        <taxon>Viridiplantae</taxon>
        <taxon>Streptophyta</taxon>
        <taxon>Embryophyta</taxon>
        <taxon>Tracheophyta</taxon>
        <taxon>Spermatophyta</taxon>
        <taxon>Magnoliopsida</taxon>
        <taxon>Magnoliidae</taxon>
        <taxon>Laurales</taxon>
        <taxon>Lauraceae</taxon>
        <taxon>Persea</taxon>
    </lineage>
</organism>
<dbReference type="EMBL" id="CM056811">
    <property type="protein sequence ID" value="KAJ8634505.1"/>
    <property type="molecule type" value="Genomic_DNA"/>
</dbReference>